<comment type="similarity">
    <text evidence="1">Belongs to the AB hydrolase superfamily. AB hydrolase 2 family.</text>
</comment>
<dbReference type="STRING" id="463014.BAU07_22705"/>
<dbReference type="KEGG" id="bfz:BAU07_22705"/>
<evidence type="ECO:0000313" key="4">
    <source>
        <dbReference type="EMBL" id="ANN79554.1"/>
    </source>
</evidence>
<dbReference type="InterPro" id="IPR003140">
    <property type="entry name" value="PLipase/COase/thioEstase"/>
</dbReference>
<proteinExistence type="inferred from homology"/>
<organism evidence="4 5">
    <name type="scientific">Bordetella flabilis</name>
    <dbReference type="NCBI Taxonomy" id="463014"/>
    <lineage>
        <taxon>Bacteria</taxon>
        <taxon>Pseudomonadati</taxon>
        <taxon>Pseudomonadota</taxon>
        <taxon>Betaproteobacteria</taxon>
        <taxon>Burkholderiales</taxon>
        <taxon>Alcaligenaceae</taxon>
        <taxon>Bordetella</taxon>
    </lineage>
</organism>
<dbReference type="InterPro" id="IPR029058">
    <property type="entry name" value="AB_hydrolase_fold"/>
</dbReference>
<keyword evidence="5" id="KW-1185">Reference proteome</keyword>
<dbReference type="EMBL" id="CP016172">
    <property type="protein sequence ID" value="ANN79554.1"/>
    <property type="molecule type" value="Genomic_DNA"/>
</dbReference>
<dbReference type="SUPFAM" id="SSF53474">
    <property type="entry name" value="alpha/beta-Hydrolases"/>
    <property type="match status" value="1"/>
</dbReference>
<dbReference type="Pfam" id="PF02230">
    <property type="entry name" value="Abhydrolase_2"/>
    <property type="match status" value="1"/>
</dbReference>
<dbReference type="GO" id="GO:0016787">
    <property type="term" value="F:hydrolase activity"/>
    <property type="evidence" value="ECO:0007669"/>
    <property type="project" value="UniProtKB-KW"/>
</dbReference>
<evidence type="ECO:0000259" key="3">
    <source>
        <dbReference type="Pfam" id="PF02230"/>
    </source>
</evidence>
<evidence type="ECO:0000313" key="5">
    <source>
        <dbReference type="Proteomes" id="UP000091926"/>
    </source>
</evidence>
<accession>A0A193GJW4</accession>
<dbReference type="OrthoDB" id="9801763at2"/>
<name>A0A193GJW4_9BORD</name>
<reference evidence="4 5" key="1">
    <citation type="submission" date="2016-06" db="EMBL/GenBank/DDBJ databases">
        <title>Complete genome sequences of Bordetella bronchialis and Bordetella flabilis.</title>
        <authorList>
            <person name="LiPuma J.J."/>
            <person name="Spilker T."/>
        </authorList>
    </citation>
    <scope>NUCLEOTIDE SEQUENCE [LARGE SCALE GENOMIC DNA]</scope>
    <source>
        <strain evidence="4 5">AU10664</strain>
    </source>
</reference>
<evidence type="ECO:0000256" key="2">
    <source>
        <dbReference type="ARBA" id="ARBA00022801"/>
    </source>
</evidence>
<dbReference type="InterPro" id="IPR050565">
    <property type="entry name" value="LYPA1-2/EST-like"/>
</dbReference>
<keyword evidence="2" id="KW-0378">Hydrolase</keyword>
<dbReference type="Proteomes" id="UP000091926">
    <property type="component" value="Chromosome"/>
</dbReference>
<evidence type="ECO:0000256" key="1">
    <source>
        <dbReference type="ARBA" id="ARBA00006499"/>
    </source>
</evidence>
<dbReference type="AlphaFoldDB" id="A0A193GJW4"/>
<gene>
    <name evidence="4" type="ORF">BAU07_22705</name>
</gene>
<protein>
    <submittedName>
        <fullName evidence="4">Carboxylesterase</fullName>
    </submittedName>
</protein>
<dbReference type="RefSeq" id="WP_066662812.1">
    <property type="nucleotide sequence ID" value="NZ_CBCSCL010000043.1"/>
</dbReference>
<dbReference type="PANTHER" id="PTHR10655:SF17">
    <property type="entry name" value="LYSOPHOSPHOLIPASE-LIKE PROTEIN 1"/>
    <property type="match status" value="1"/>
</dbReference>
<dbReference type="PANTHER" id="PTHR10655">
    <property type="entry name" value="LYSOPHOSPHOLIPASE-RELATED"/>
    <property type="match status" value="1"/>
</dbReference>
<dbReference type="Gene3D" id="3.40.50.1820">
    <property type="entry name" value="alpha/beta hydrolase"/>
    <property type="match status" value="1"/>
</dbReference>
<sequence>MTASTPSDLLDCIERETGPQPTHAVIWLHGLGADGNDFAPIVPELRLPAAPAIRFIFPHAPVQPVTINGGMHMRSWYDILVMDLVRQEDAAGIRRSEAAVRALIARENARGIPTSRIILAGFSQGCAMTLHTGLRLPEKLAGMVGLSGYLPLRDLAEAERHGANAHTPIFLAHGEHDPVVDIARATASRDALQALGHDVRWHSYPMQHSVCAEEIADLRGFLVEILSAGGPGPATRGA</sequence>
<feature type="domain" description="Phospholipase/carboxylesterase/thioesterase" evidence="3">
    <location>
        <begin position="20"/>
        <end position="222"/>
    </location>
</feature>